<keyword evidence="8" id="KW-1185">Reference proteome</keyword>
<dbReference type="SUPFAM" id="SSF52833">
    <property type="entry name" value="Thioredoxin-like"/>
    <property type="match status" value="1"/>
</dbReference>
<evidence type="ECO:0000256" key="5">
    <source>
        <dbReference type="SAM" id="Phobius"/>
    </source>
</evidence>
<dbReference type="Pfam" id="PF02630">
    <property type="entry name" value="SCO1-SenC"/>
    <property type="match status" value="1"/>
</dbReference>
<keyword evidence="2 3" id="KW-0186">Copper</keyword>
<evidence type="ECO:0000313" key="7">
    <source>
        <dbReference type="EMBL" id="SEO12242.1"/>
    </source>
</evidence>
<comment type="similarity">
    <text evidence="1">Belongs to the SCO1/2 family.</text>
</comment>
<organism evidence="7 8">
    <name type="scientific">Palleronia pelagia</name>
    <dbReference type="NCBI Taxonomy" id="387096"/>
    <lineage>
        <taxon>Bacteria</taxon>
        <taxon>Pseudomonadati</taxon>
        <taxon>Pseudomonadota</taxon>
        <taxon>Alphaproteobacteria</taxon>
        <taxon>Rhodobacterales</taxon>
        <taxon>Roseobacteraceae</taxon>
        <taxon>Palleronia</taxon>
    </lineage>
</organism>
<keyword evidence="4" id="KW-1015">Disulfide bond</keyword>
<feature type="transmembrane region" description="Helical" evidence="5">
    <location>
        <begin position="9"/>
        <end position="27"/>
    </location>
</feature>
<accession>A0A1H8M4D2</accession>
<evidence type="ECO:0000256" key="1">
    <source>
        <dbReference type="ARBA" id="ARBA00010996"/>
    </source>
</evidence>
<gene>
    <name evidence="7" type="ORF">SAMN04488011_11333</name>
</gene>
<dbReference type="EMBL" id="FOCM01000013">
    <property type="protein sequence ID" value="SEO12242.1"/>
    <property type="molecule type" value="Genomic_DNA"/>
</dbReference>
<dbReference type="PANTHER" id="PTHR12151">
    <property type="entry name" value="ELECTRON TRANSPORT PROTIN SCO1/SENC FAMILY MEMBER"/>
    <property type="match status" value="1"/>
</dbReference>
<feature type="binding site" evidence="3">
    <location>
        <position position="76"/>
    </location>
    <ligand>
        <name>Cu cation</name>
        <dbReference type="ChEBI" id="CHEBI:23378"/>
    </ligand>
</feature>
<dbReference type="PANTHER" id="PTHR12151:SF25">
    <property type="entry name" value="LINALOOL DEHYDRATASE_ISOMERASE DOMAIN-CONTAINING PROTEIN"/>
    <property type="match status" value="1"/>
</dbReference>
<protein>
    <submittedName>
        <fullName evidence="7">Protein SCO1/2</fullName>
    </submittedName>
</protein>
<feature type="binding site" evidence="3">
    <location>
        <position position="80"/>
    </location>
    <ligand>
        <name>Cu cation</name>
        <dbReference type="ChEBI" id="CHEBI:23378"/>
    </ligand>
</feature>
<sequence length="200" mass="21928">MSLASVRKVLWVLVGIAALALGWLLLWSDYRADSARSEADPAFVAEFELTDHQGMVRTEDDFAGRWMLIFFGFTNCPDVCPTTLSEVAAVMAGLGADAAKVQPIFITIDPERDTPTALADYVPLFDAGIIGLTGTPEQIAQTSETFPIFFERIEEASAPDGYTMGHTSHLFLFDPDTGFAESWPYGTPAEEILADLRERI</sequence>
<name>A0A1H8M4D2_9RHOB</name>
<evidence type="ECO:0000256" key="4">
    <source>
        <dbReference type="PIRSR" id="PIRSR603782-2"/>
    </source>
</evidence>
<feature type="binding site" evidence="3">
    <location>
        <position position="166"/>
    </location>
    <ligand>
        <name>Cu cation</name>
        <dbReference type="ChEBI" id="CHEBI:23378"/>
    </ligand>
</feature>
<evidence type="ECO:0000313" key="8">
    <source>
        <dbReference type="Proteomes" id="UP000199372"/>
    </source>
</evidence>
<dbReference type="PROSITE" id="PS51352">
    <property type="entry name" value="THIOREDOXIN_2"/>
    <property type="match status" value="1"/>
</dbReference>
<proteinExistence type="inferred from homology"/>
<dbReference type="GO" id="GO:0046872">
    <property type="term" value="F:metal ion binding"/>
    <property type="evidence" value="ECO:0007669"/>
    <property type="project" value="UniProtKB-KW"/>
</dbReference>
<evidence type="ECO:0000256" key="3">
    <source>
        <dbReference type="PIRSR" id="PIRSR603782-1"/>
    </source>
</evidence>
<dbReference type="CDD" id="cd02968">
    <property type="entry name" value="SCO"/>
    <property type="match status" value="1"/>
</dbReference>
<dbReference type="AlphaFoldDB" id="A0A1H8M4D2"/>
<evidence type="ECO:0000256" key="2">
    <source>
        <dbReference type="ARBA" id="ARBA00023008"/>
    </source>
</evidence>
<dbReference type="Proteomes" id="UP000199372">
    <property type="component" value="Unassembled WGS sequence"/>
</dbReference>
<dbReference type="Gene3D" id="3.40.30.10">
    <property type="entry name" value="Glutaredoxin"/>
    <property type="match status" value="1"/>
</dbReference>
<feature type="disulfide bond" description="Redox-active" evidence="4">
    <location>
        <begin position="76"/>
        <end position="80"/>
    </location>
</feature>
<evidence type="ECO:0000259" key="6">
    <source>
        <dbReference type="PROSITE" id="PS51352"/>
    </source>
</evidence>
<reference evidence="8" key="1">
    <citation type="submission" date="2016-10" db="EMBL/GenBank/DDBJ databases">
        <authorList>
            <person name="Varghese N."/>
            <person name="Submissions S."/>
        </authorList>
    </citation>
    <scope>NUCLEOTIDE SEQUENCE [LARGE SCALE GENOMIC DNA]</scope>
    <source>
        <strain evidence="8">DSM 26893</strain>
    </source>
</reference>
<dbReference type="InterPro" id="IPR013766">
    <property type="entry name" value="Thioredoxin_domain"/>
</dbReference>
<dbReference type="InterPro" id="IPR036249">
    <property type="entry name" value="Thioredoxin-like_sf"/>
</dbReference>
<dbReference type="InterPro" id="IPR003782">
    <property type="entry name" value="SCO1/SenC"/>
</dbReference>
<keyword evidence="5" id="KW-1133">Transmembrane helix</keyword>
<dbReference type="FunFam" id="3.40.30.10:FF:000013">
    <property type="entry name" value="Blast:Protein SCO1 homolog, mitochondrial"/>
    <property type="match status" value="1"/>
</dbReference>
<feature type="domain" description="Thioredoxin" evidence="6">
    <location>
        <begin position="38"/>
        <end position="200"/>
    </location>
</feature>
<keyword evidence="5" id="KW-0472">Membrane</keyword>
<keyword evidence="5" id="KW-0812">Transmembrane</keyword>
<keyword evidence="3" id="KW-0479">Metal-binding</keyword>